<evidence type="ECO:0000313" key="3">
    <source>
        <dbReference type="Proteomes" id="UP000008044"/>
    </source>
</evidence>
<keyword evidence="1" id="KW-0175">Coiled coil</keyword>
<name>A0A0H3I691_PECPM</name>
<dbReference type="HOGENOM" id="CLU_295239_0_0_6"/>
<proteinExistence type="predicted"/>
<organism evidence="2 3">
    <name type="scientific">Pectobacterium parmentieri</name>
    <dbReference type="NCBI Taxonomy" id="1905730"/>
    <lineage>
        <taxon>Bacteria</taxon>
        <taxon>Pseudomonadati</taxon>
        <taxon>Pseudomonadota</taxon>
        <taxon>Gammaproteobacteria</taxon>
        <taxon>Enterobacterales</taxon>
        <taxon>Pectobacteriaceae</taxon>
        <taxon>Pectobacterium</taxon>
    </lineage>
</organism>
<evidence type="ECO:0000256" key="1">
    <source>
        <dbReference type="SAM" id="Coils"/>
    </source>
</evidence>
<dbReference type="EMBL" id="CP003415">
    <property type="protein sequence ID" value="AFI91500.1"/>
    <property type="molecule type" value="Genomic_DNA"/>
</dbReference>
<evidence type="ECO:0000313" key="2">
    <source>
        <dbReference type="EMBL" id="AFI91500.1"/>
    </source>
</evidence>
<feature type="coiled-coil region" evidence="1">
    <location>
        <begin position="759"/>
        <end position="786"/>
    </location>
</feature>
<dbReference type="eggNOG" id="COG1672">
    <property type="taxonomic scope" value="Bacteria"/>
</dbReference>
<protein>
    <submittedName>
        <fullName evidence="2">Uncharacterized protein</fullName>
    </submittedName>
</protein>
<accession>A0A0H3I691</accession>
<dbReference type="KEGG" id="pec:W5S_3430"/>
<dbReference type="InterPro" id="IPR027417">
    <property type="entry name" value="P-loop_NTPase"/>
</dbReference>
<dbReference type="AlphaFoldDB" id="A0A0H3I691"/>
<sequence>MKLHSYDMLVNSISMDIRKENEVCFLFGSAISLPDSGIGMPSVDEMVDIIKNYLSKFGDDGLEIHLKDYSGSARYQAAFEYLLAVGTQNDVKEIMQIAVNRAKDSSGEWIIPKTIRDFTSLVKSEALIVRNILTTNFDPLIEESLSESKFDINRIELTDDLTFDGSKSHNNERINVIHLHGYYEGDTLHTPDQLTTHRSESIACLKRIFSRCKLYIIGYGGWDDIINQTIMEMVNEKNGKYEFRWAFYSDDDDLIHKSNNDFLAKLESAKILSRFNAYKNIDCRRVFEDIDKKAHGISLTFDAPEVKDDNSKTTKIISLADIYDPPKKIDVINLKTFPLSFSPSHEMIRLSEQEMAREYLKADGSVMLISGIGYGKLEFTSSFLRDDYPEYETYRLDCSGLNSRDEAKDRFLNDIGVDFTTLVASRDVDKISVILFDNITELNAEMLGYFNEIISILKDYSRGLKGIFYTNRKLNLSNHSIELQPLDLVDINEYLHRDVSYSLTSEELERISRRTSGLPVKLDSLKDYLSISTLSHILNTSSQGIDSTTEVLTDSIPKYLVDLIMELSKAESEENKRVYALLQILCVIECGETPENIMRQFRSYKFRLDDFLRLVNNGLIHSATVPDLRDFKVNRVNPIIKDFVRSKIDDDMLVFIRKSAIKMVSGDIWSNKHVTVSRTTRALLNNINFQPGNAHLLISDSIKTITDPQELKVYFDAGVSYAYFLERKCRYKEVVSFVNEILPFFEEKTLSYVRLVKYLSESMRMLEREEEAIELLEKTLEYYNEENEYYNRVIHESLTSTLLLAYSSCDEEKAFVMAEKVKKDAEKNSYRRFLAESILAEKISGNAKVEKLKKLEKKARNHNEITVANNIALNLTVLDPTSTDKYVHTVLTSEKSDYTWVRATLKKIEGLLKDSSNIKITSKDIINLTECYKYLFIQRIDGLFNRCHSLLWKVLLNENRFDELFNVFLSSSLVWRISGNADKEWVYNKEIIDVLYVHEAVYSVQIAFLSRRSHVLSKMIKHNPE</sequence>
<dbReference type="Pfam" id="PF13289">
    <property type="entry name" value="SIR2_2"/>
    <property type="match status" value="1"/>
</dbReference>
<dbReference type="STRING" id="1905730.W5S_3430"/>
<dbReference type="RefSeq" id="WP_014700974.1">
    <property type="nucleotide sequence ID" value="NC_017845.1"/>
</dbReference>
<dbReference type="SUPFAM" id="SSF52540">
    <property type="entry name" value="P-loop containing nucleoside triphosphate hydrolases"/>
    <property type="match status" value="1"/>
</dbReference>
<dbReference type="PATRIC" id="fig|1166016.3.peg.3488"/>
<reference evidence="2 3" key="1">
    <citation type="journal article" date="2012" name="J. Bacteriol.">
        <title>Genome sequence of Pectobacterium sp. strain SCC3193.</title>
        <authorList>
            <person name="Koskinen J.P."/>
            <person name="Laine P."/>
            <person name="Niemi O."/>
            <person name="Nykyri J."/>
            <person name="Harjunpaa H."/>
            <person name="Auvinen P."/>
            <person name="Paulin L."/>
            <person name="Pirhonen M."/>
            <person name="Palva T."/>
            <person name="Holm L."/>
        </authorList>
    </citation>
    <scope>NUCLEOTIDE SEQUENCE [LARGE SCALE GENOMIC DNA]</scope>
    <source>
        <strain evidence="2 3">SCC3193</strain>
    </source>
</reference>
<gene>
    <name evidence="2" type="ordered locus">W5S_3430</name>
</gene>
<dbReference type="Proteomes" id="UP000008044">
    <property type="component" value="Chromosome"/>
</dbReference>